<sequence>MESLPVTLIVKAPNQQIEDQTVKCELSWTINKLKHHLSEVYPSKPPKHEQKLIYSGQLLNDSLVLKDVLRQYEGQETHTVHLVCTPKQESTPPRQNMPSTVPTTASEHVNRSTSTPDNRQNIQNFGNMSMPWFPEGFQMDPQYAAQMAVMQQAYMQYMNQYMQLAANTYRYTPYQQNPATPPIPNVQAPQAAPQPNPQNENGAEAAPQAPVRRPVDQENNDRDWLDNFYTISRLLVFFSVVYFYSSFLRFSLVLILGLSIYLYQVGFFRHINNNNNNNNTVPGDQSGAPQEEQAPSRLTLVWTFFTTFFASLLPEVPNAV</sequence>
<proteinExistence type="predicted"/>
<organism evidence="9 10">
    <name type="scientific">Henosepilachna vigintioctopunctata</name>
    <dbReference type="NCBI Taxonomy" id="420089"/>
    <lineage>
        <taxon>Eukaryota</taxon>
        <taxon>Metazoa</taxon>
        <taxon>Ecdysozoa</taxon>
        <taxon>Arthropoda</taxon>
        <taxon>Hexapoda</taxon>
        <taxon>Insecta</taxon>
        <taxon>Pterygota</taxon>
        <taxon>Neoptera</taxon>
        <taxon>Endopterygota</taxon>
        <taxon>Coleoptera</taxon>
        <taxon>Polyphaga</taxon>
        <taxon>Cucujiformia</taxon>
        <taxon>Coccinelloidea</taxon>
        <taxon>Coccinellidae</taxon>
        <taxon>Epilachninae</taxon>
        <taxon>Epilachnini</taxon>
        <taxon>Henosepilachna</taxon>
    </lineage>
</organism>
<dbReference type="GO" id="GO:0030968">
    <property type="term" value="P:endoplasmic reticulum unfolded protein response"/>
    <property type="evidence" value="ECO:0007669"/>
    <property type="project" value="TreeGrafter"/>
</dbReference>
<keyword evidence="4 7" id="KW-0472">Membrane</keyword>
<feature type="domain" description="Ubiquitin-like" evidence="8">
    <location>
        <begin position="6"/>
        <end position="83"/>
    </location>
</feature>
<keyword evidence="10" id="KW-1185">Reference proteome</keyword>
<dbReference type="InterPro" id="IPR000626">
    <property type="entry name" value="Ubiquitin-like_dom"/>
</dbReference>
<dbReference type="AlphaFoldDB" id="A0AAW1VDF3"/>
<evidence type="ECO:0000256" key="4">
    <source>
        <dbReference type="ARBA" id="ARBA00023136"/>
    </source>
</evidence>
<evidence type="ECO:0000256" key="1">
    <source>
        <dbReference type="ARBA" id="ARBA00004370"/>
    </source>
</evidence>
<feature type="compositionally biased region" description="Low complexity" evidence="6">
    <location>
        <begin position="185"/>
        <end position="203"/>
    </location>
</feature>
<evidence type="ECO:0000256" key="3">
    <source>
        <dbReference type="ARBA" id="ARBA00022989"/>
    </source>
</evidence>
<dbReference type="InterPro" id="IPR029071">
    <property type="entry name" value="Ubiquitin-like_domsf"/>
</dbReference>
<evidence type="ECO:0000259" key="8">
    <source>
        <dbReference type="PROSITE" id="PS50053"/>
    </source>
</evidence>
<dbReference type="FunFam" id="3.10.20.90:FF:000046">
    <property type="entry name" value="Homocysteine-responsive endoplasmic reticulum-resident ubiquitin-like domain member 2 protein"/>
    <property type="match status" value="1"/>
</dbReference>
<keyword evidence="2 7" id="KW-0812">Transmembrane</keyword>
<dbReference type="EMBL" id="JARQZJ010000127">
    <property type="protein sequence ID" value="KAK9891111.1"/>
    <property type="molecule type" value="Genomic_DNA"/>
</dbReference>
<dbReference type="SUPFAM" id="SSF54236">
    <property type="entry name" value="Ubiquitin-like"/>
    <property type="match status" value="1"/>
</dbReference>
<keyword evidence="5" id="KW-0834">Unfolded protein response</keyword>
<dbReference type="PANTHER" id="PTHR12943">
    <property type="entry name" value="HOMOCYSTEINE-RESPONSIVE ENDOPLASMIC RETICULUM-RESIDENT UNIQUITIN-LIKE DOMAIN HERPUD PROTEIN FAMILY MEMBER"/>
    <property type="match status" value="1"/>
</dbReference>
<gene>
    <name evidence="9" type="ORF">WA026_013430</name>
</gene>
<evidence type="ECO:0000256" key="5">
    <source>
        <dbReference type="ARBA" id="ARBA00023230"/>
    </source>
</evidence>
<accession>A0AAW1VDF3</accession>
<feature type="transmembrane region" description="Helical" evidence="7">
    <location>
        <begin position="241"/>
        <end position="263"/>
    </location>
</feature>
<evidence type="ECO:0000313" key="10">
    <source>
        <dbReference type="Proteomes" id="UP001431783"/>
    </source>
</evidence>
<dbReference type="SMART" id="SM00213">
    <property type="entry name" value="UBQ"/>
    <property type="match status" value="1"/>
</dbReference>
<evidence type="ECO:0000256" key="6">
    <source>
        <dbReference type="SAM" id="MobiDB-lite"/>
    </source>
</evidence>
<reference evidence="9 10" key="1">
    <citation type="submission" date="2023-03" db="EMBL/GenBank/DDBJ databases">
        <title>Genome insight into feeding habits of ladybird beetles.</title>
        <authorList>
            <person name="Li H.-S."/>
            <person name="Huang Y.-H."/>
            <person name="Pang H."/>
        </authorList>
    </citation>
    <scope>NUCLEOTIDE SEQUENCE [LARGE SCALE GENOMIC DNA]</scope>
    <source>
        <strain evidence="9">SYSU_2023b</strain>
        <tissue evidence="9">Whole body</tissue>
    </source>
</reference>
<dbReference type="GO" id="GO:0016020">
    <property type="term" value="C:membrane"/>
    <property type="evidence" value="ECO:0007669"/>
    <property type="project" value="UniProtKB-SubCell"/>
</dbReference>
<dbReference type="Gene3D" id="3.10.20.90">
    <property type="entry name" value="Phosphatidylinositol 3-kinase Catalytic Subunit, Chain A, domain 1"/>
    <property type="match status" value="1"/>
</dbReference>
<evidence type="ECO:0000313" key="9">
    <source>
        <dbReference type="EMBL" id="KAK9891111.1"/>
    </source>
</evidence>
<name>A0AAW1VDF3_9CUCU</name>
<comment type="subcellular location">
    <subcellularLocation>
        <location evidence="1">Membrane</location>
    </subcellularLocation>
</comment>
<dbReference type="PANTHER" id="PTHR12943:SF27">
    <property type="entry name" value="HOMOCYSTEINE-INDUCED ENDOPLASMIC RETICULUM PROTEIN, ISOFORM A"/>
    <property type="match status" value="1"/>
</dbReference>
<dbReference type="Pfam" id="PF00240">
    <property type="entry name" value="ubiquitin"/>
    <property type="match status" value="1"/>
</dbReference>
<dbReference type="PROSITE" id="PS50053">
    <property type="entry name" value="UBIQUITIN_2"/>
    <property type="match status" value="1"/>
</dbReference>
<dbReference type="Proteomes" id="UP001431783">
    <property type="component" value="Unassembled WGS sequence"/>
</dbReference>
<evidence type="ECO:0000256" key="7">
    <source>
        <dbReference type="SAM" id="Phobius"/>
    </source>
</evidence>
<dbReference type="InterPro" id="IPR039751">
    <property type="entry name" value="HERPUD1/2"/>
</dbReference>
<feature type="region of interest" description="Disordered" evidence="6">
    <location>
        <begin position="175"/>
        <end position="218"/>
    </location>
</feature>
<protein>
    <recommendedName>
        <fullName evidence="8">Ubiquitin-like domain-containing protein</fullName>
    </recommendedName>
</protein>
<feature type="region of interest" description="Disordered" evidence="6">
    <location>
        <begin position="87"/>
        <end position="122"/>
    </location>
</feature>
<comment type="caution">
    <text evidence="9">The sequence shown here is derived from an EMBL/GenBank/DDBJ whole genome shotgun (WGS) entry which is preliminary data.</text>
</comment>
<dbReference type="CDD" id="cd01790">
    <property type="entry name" value="Ubl_HERP"/>
    <property type="match status" value="1"/>
</dbReference>
<evidence type="ECO:0000256" key="2">
    <source>
        <dbReference type="ARBA" id="ARBA00022692"/>
    </source>
</evidence>
<keyword evidence="3 7" id="KW-1133">Transmembrane helix</keyword>